<sequence length="118" mass="13001">MLFGSWLRAPPPANVRGQTMNSGWRGSPMQSRQPNFHSRLASPSPVPNYPSRRGHSVFGDFTPQACPTTSDHPPQPCLSTNYMPPQPLYPPLTDLNIPAIYLDDPVLSKSVQTTTISQ</sequence>
<protein>
    <submittedName>
        <fullName evidence="2">Uncharacterized protein</fullName>
    </submittedName>
</protein>
<feature type="compositionally biased region" description="Polar residues" evidence="1">
    <location>
        <begin position="65"/>
        <end position="82"/>
    </location>
</feature>
<evidence type="ECO:0000313" key="3">
    <source>
        <dbReference type="Proteomes" id="UP001293254"/>
    </source>
</evidence>
<gene>
    <name evidence="2" type="ORF">Salat_2137400</name>
</gene>
<feature type="compositionally biased region" description="Polar residues" evidence="1">
    <location>
        <begin position="16"/>
        <end position="36"/>
    </location>
</feature>
<comment type="caution">
    <text evidence="2">The sequence shown here is derived from an EMBL/GenBank/DDBJ whole genome shotgun (WGS) entry which is preliminary data.</text>
</comment>
<dbReference type="Proteomes" id="UP001293254">
    <property type="component" value="Unassembled WGS sequence"/>
</dbReference>
<accession>A0AAE1Y182</accession>
<dbReference type="EMBL" id="JACGWO010000008">
    <property type="protein sequence ID" value="KAK4421868.1"/>
    <property type="molecule type" value="Genomic_DNA"/>
</dbReference>
<reference evidence="2" key="2">
    <citation type="journal article" date="2024" name="Plant">
        <title>Genomic evolution and insights into agronomic trait innovations of Sesamum species.</title>
        <authorList>
            <person name="Miao H."/>
            <person name="Wang L."/>
            <person name="Qu L."/>
            <person name="Liu H."/>
            <person name="Sun Y."/>
            <person name="Le M."/>
            <person name="Wang Q."/>
            <person name="Wei S."/>
            <person name="Zheng Y."/>
            <person name="Lin W."/>
            <person name="Duan Y."/>
            <person name="Cao H."/>
            <person name="Xiong S."/>
            <person name="Wang X."/>
            <person name="Wei L."/>
            <person name="Li C."/>
            <person name="Ma Q."/>
            <person name="Ju M."/>
            <person name="Zhao R."/>
            <person name="Li G."/>
            <person name="Mu C."/>
            <person name="Tian Q."/>
            <person name="Mei H."/>
            <person name="Zhang T."/>
            <person name="Gao T."/>
            <person name="Zhang H."/>
        </authorList>
    </citation>
    <scope>NUCLEOTIDE SEQUENCE</scope>
    <source>
        <strain evidence="2">3651</strain>
    </source>
</reference>
<feature type="region of interest" description="Disordered" evidence="1">
    <location>
        <begin position="9"/>
        <end position="82"/>
    </location>
</feature>
<name>A0AAE1Y182_9LAMI</name>
<keyword evidence="3" id="KW-1185">Reference proteome</keyword>
<reference evidence="2" key="1">
    <citation type="submission" date="2020-06" db="EMBL/GenBank/DDBJ databases">
        <authorList>
            <person name="Li T."/>
            <person name="Hu X."/>
            <person name="Zhang T."/>
            <person name="Song X."/>
            <person name="Zhang H."/>
            <person name="Dai N."/>
            <person name="Sheng W."/>
            <person name="Hou X."/>
            <person name="Wei L."/>
        </authorList>
    </citation>
    <scope>NUCLEOTIDE SEQUENCE</scope>
    <source>
        <strain evidence="2">3651</strain>
        <tissue evidence="2">Leaf</tissue>
    </source>
</reference>
<dbReference type="AlphaFoldDB" id="A0AAE1Y182"/>
<organism evidence="2 3">
    <name type="scientific">Sesamum alatum</name>
    <dbReference type="NCBI Taxonomy" id="300844"/>
    <lineage>
        <taxon>Eukaryota</taxon>
        <taxon>Viridiplantae</taxon>
        <taxon>Streptophyta</taxon>
        <taxon>Embryophyta</taxon>
        <taxon>Tracheophyta</taxon>
        <taxon>Spermatophyta</taxon>
        <taxon>Magnoliopsida</taxon>
        <taxon>eudicotyledons</taxon>
        <taxon>Gunneridae</taxon>
        <taxon>Pentapetalae</taxon>
        <taxon>asterids</taxon>
        <taxon>lamiids</taxon>
        <taxon>Lamiales</taxon>
        <taxon>Pedaliaceae</taxon>
        <taxon>Sesamum</taxon>
    </lineage>
</organism>
<evidence type="ECO:0000313" key="2">
    <source>
        <dbReference type="EMBL" id="KAK4421868.1"/>
    </source>
</evidence>
<evidence type="ECO:0000256" key="1">
    <source>
        <dbReference type="SAM" id="MobiDB-lite"/>
    </source>
</evidence>
<proteinExistence type="predicted"/>